<dbReference type="CDD" id="cd02145">
    <property type="entry name" value="BluB"/>
    <property type="match status" value="1"/>
</dbReference>
<dbReference type="InterPro" id="IPR029479">
    <property type="entry name" value="Nitroreductase"/>
</dbReference>
<accession>A0A1D8USZ8</accession>
<dbReference type="AlphaFoldDB" id="A0A1D8USZ8"/>
<keyword evidence="1" id="KW-0285">Flavoprotein</keyword>
<dbReference type="PANTHER" id="PTHR23026:SF90">
    <property type="entry name" value="IODOTYROSINE DEIODINASE 1"/>
    <property type="match status" value="1"/>
</dbReference>
<gene>
    <name evidence="5" type="ORF">A0U89_06165</name>
</gene>
<dbReference type="RefSeq" id="WP_070402507.1">
    <property type="nucleotide sequence ID" value="NZ_BJVW01000008.1"/>
</dbReference>
<dbReference type="InterPro" id="IPR050627">
    <property type="entry name" value="Nitroreductase/BluB"/>
</dbReference>
<dbReference type="STRING" id="153496.A0U89_06165"/>
<dbReference type="eggNOG" id="COG0778">
    <property type="taxonomic scope" value="Bacteria"/>
</dbReference>
<keyword evidence="3" id="KW-0560">Oxidoreductase</keyword>
<dbReference type="OrthoDB" id="9773807at2"/>
<dbReference type="Pfam" id="PF00881">
    <property type="entry name" value="Nitroreductase"/>
    <property type="match status" value="1"/>
</dbReference>
<dbReference type="InterPro" id="IPR000415">
    <property type="entry name" value="Nitroreductase-like"/>
</dbReference>
<reference evidence="5 6" key="1">
    <citation type="journal article" date="2016" name="Microb. Cell Fact.">
        <title>Dissection of exopolysaccharide biosynthesis in Kozakia baliensis.</title>
        <authorList>
            <person name="Brandt J.U."/>
            <person name="Jakob F."/>
            <person name="Behr J."/>
            <person name="Geissler A.J."/>
            <person name="Vogel R.F."/>
        </authorList>
    </citation>
    <scope>NUCLEOTIDE SEQUENCE [LARGE SCALE GENOMIC DNA]</scope>
    <source>
        <strain evidence="5 6">DSM 14400</strain>
    </source>
</reference>
<dbReference type="Proteomes" id="UP000179145">
    <property type="component" value="Chromosome"/>
</dbReference>
<protein>
    <submittedName>
        <fullName evidence="5">5,6-dimethylbenzimidazole synthase</fullName>
    </submittedName>
</protein>
<dbReference type="NCBIfam" id="TIGR02476">
    <property type="entry name" value="BluB"/>
    <property type="match status" value="1"/>
</dbReference>
<dbReference type="GO" id="GO:0016491">
    <property type="term" value="F:oxidoreductase activity"/>
    <property type="evidence" value="ECO:0007669"/>
    <property type="project" value="UniProtKB-KW"/>
</dbReference>
<keyword evidence="2" id="KW-0288">FMN</keyword>
<dbReference type="KEGG" id="kba:A0U89_06165"/>
<dbReference type="PANTHER" id="PTHR23026">
    <property type="entry name" value="NADPH NITROREDUCTASE"/>
    <property type="match status" value="1"/>
</dbReference>
<feature type="domain" description="Nitroreductase" evidence="4">
    <location>
        <begin position="21"/>
        <end position="186"/>
    </location>
</feature>
<evidence type="ECO:0000256" key="2">
    <source>
        <dbReference type="ARBA" id="ARBA00022643"/>
    </source>
</evidence>
<proteinExistence type="predicted"/>
<evidence type="ECO:0000256" key="1">
    <source>
        <dbReference type="ARBA" id="ARBA00022630"/>
    </source>
</evidence>
<evidence type="ECO:0000256" key="3">
    <source>
        <dbReference type="ARBA" id="ARBA00023002"/>
    </source>
</evidence>
<dbReference type="SUPFAM" id="SSF55469">
    <property type="entry name" value="FMN-dependent nitroreductase-like"/>
    <property type="match status" value="1"/>
</dbReference>
<evidence type="ECO:0000313" key="6">
    <source>
        <dbReference type="Proteomes" id="UP000179145"/>
    </source>
</evidence>
<name>A0A1D8USZ8_9PROT</name>
<dbReference type="Gene3D" id="3.40.109.10">
    <property type="entry name" value="NADH Oxidase"/>
    <property type="match status" value="1"/>
</dbReference>
<evidence type="ECO:0000259" key="4">
    <source>
        <dbReference type="Pfam" id="PF00881"/>
    </source>
</evidence>
<organism evidence="5 6">
    <name type="scientific">Kozakia baliensis</name>
    <dbReference type="NCBI Taxonomy" id="153496"/>
    <lineage>
        <taxon>Bacteria</taxon>
        <taxon>Pseudomonadati</taxon>
        <taxon>Pseudomonadota</taxon>
        <taxon>Alphaproteobacteria</taxon>
        <taxon>Acetobacterales</taxon>
        <taxon>Acetobacteraceae</taxon>
        <taxon>Kozakia</taxon>
    </lineage>
</organism>
<dbReference type="InterPro" id="IPR012825">
    <property type="entry name" value="BluB"/>
</dbReference>
<evidence type="ECO:0000313" key="5">
    <source>
        <dbReference type="EMBL" id="AOX16785.1"/>
    </source>
</evidence>
<keyword evidence="6" id="KW-1185">Reference proteome</keyword>
<sequence length="212" mass="24545">MTHPHETFDDQDVFALHRLMRWRRDVRHFRTDSIDEAVIARLHAAMELAPSVGNARPWRVIRVENAELRREVRDDFKRCNADAAASYSGQKREEYLQLKLAGLEKAPLQLAVFTVSDPDEGHTLGRRTMPDALQASTHMAIHALWLAARVENLGLGMVSILDPMVMEQLLDCPKDWRFSVYLCIGYPEFNDDTPLLHRVGWQENHLHPWETR</sequence>
<dbReference type="EMBL" id="CP014674">
    <property type="protein sequence ID" value="AOX16785.1"/>
    <property type="molecule type" value="Genomic_DNA"/>
</dbReference>